<keyword evidence="2" id="KW-1185">Reference proteome</keyword>
<dbReference type="EMBL" id="VFQX01000051">
    <property type="protein sequence ID" value="KAF0974858.1"/>
    <property type="molecule type" value="Genomic_DNA"/>
</dbReference>
<dbReference type="VEuPathDB" id="AmoebaDB:NfTy_076560"/>
<accession>A0A6A5BL00</accession>
<dbReference type="Proteomes" id="UP000444721">
    <property type="component" value="Unassembled WGS sequence"/>
</dbReference>
<name>A0A6A5BL00_NAEFO</name>
<dbReference type="RefSeq" id="XP_044559571.1">
    <property type="nucleotide sequence ID" value="XM_044709956.1"/>
</dbReference>
<gene>
    <name evidence="1" type="ORF">FDP41_006332</name>
</gene>
<evidence type="ECO:0000313" key="2">
    <source>
        <dbReference type="Proteomes" id="UP000444721"/>
    </source>
</evidence>
<dbReference type="OrthoDB" id="10297690at2759"/>
<reference evidence="1 2" key="1">
    <citation type="journal article" date="2019" name="Sci. Rep.">
        <title>Nanopore sequencing improves the draft genome of the human pathogenic amoeba Naegleria fowleri.</title>
        <authorList>
            <person name="Liechti N."/>
            <person name="Schurch N."/>
            <person name="Bruggmann R."/>
            <person name="Wittwer M."/>
        </authorList>
    </citation>
    <scope>NUCLEOTIDE SEQUENCE [LARGE SCALE GENOMIC DNA]</scope>
    <source>
        <strain evidence="1 2">ATCC 30894</strain>
    </source>
</reference>
<dbReference type="VEuPathDB" id="AmoebaDB:NF0100170"/>
<proteinExistence type="predicted"/>
<dbReference type="AlphaFoldDB" id="A0A6A5BL00"/>
<dbReference type="GeneID" id="68113550"/>
<evidence type="ECO:0000313" key="1">
    <source>
        <dbReference type="EMBL" id="KAF0974858.1"/>
    </source>
</evidence>
<sequence length="294" mass="34080">MPSRSLMMASHDIQEERQVILNVIDRLILHGSSLFERHIRPLEENSNSIDYDNGDDNLLAFENATTHNSSTSKKEKKEDNSVKRKIQNHAKMLYGNLKQSLHQRNIVACCIDTIMKVNTLIDANQLNVEELKKDLLQQAKEQDFLETSSSDEANLEFMDPYDVRLSIDDPENWISRYIFYRYAKTFDVEEGCYTMSRSQFDKFLTHLREVLGERGLGSDILVIKDVLDEDQEQQADLYGFEDSSIATSVSSNNIVLDVGSVMYELRQTKQVTEQTFLNWFQGVLVLYVMFKYDQ</sequence>
<dbReference type="VEuPathDB" id="AmoebaDB:FDP41_006332"/>
<organism evidence="1 2">
    <name type="scientific">Naegleria fowleri</name>
    <name type="common">Brain eating amoeba</name>
    <dbReference type="NCBI Taxonomy" id="5763"/>
    <lineage>
        <taxon>Eukaryota</taxon>
        <taxon>Discoba</taxon>
        <taxon>Heterolobosea</taxon>
        <taxon>Tetramitia</taxon>
        <taxon>Eutetramitia</taxon>
        <taxon>Vahlkampfiidae</taxon>
        <taxon>Naegleria</taxon>
    </lineage>
</organism>
<protein>
    <submittedName>
        <fullName evidence="1">Uncharacterized protein</fullName>
    </submittedName>
</protein>
<comment type="caution">
    <text evidence="1">The sequence shown here is derived from an EMBL/GenBank/DDBJ whole genome shotgun (WGS) entry which is preliminary data.</text>
</comment>